<dbReference type="InterPro" id="IPR053160">
    <property type="entry name" value="MFS_DHA3_Transporter"/>
</dbReference>
<accession>A0A8J6JM71</accession>
<feature type="transmembrane region" description="Helical" evidence="2">
    <location>
        <begin position="51"/>
        <end position="68"/>
    </location>
</feature>
<feature type="transmembrane region" description="Helical" evidence="2">
    <location>
        <begin position="331"/>
        <end position="352"/>
    </location>
</feature>
<evidence type="ECO:0000256" key="2">
    <source>
        <dbReference type="SAM" id="Phobius"/>
    </source>
</evidence>
<keyword evidence="4" id="KW-1185">Reference proteome</keyword>
<feature type="transmembrane region" description="Helical" evidence="2">
    <location>
        <begin position="111"/>
        <end position="132"/>
    </location>
</feature>
<feature type="transmembrane region" description="Helical" evidence="2">
    <location>
        <begin position="248"/>
        <end position="265"/>
    </location>
</feature>
<organism evidence="3 4">
    <name type="scientific">Lawsonibacter faecis</name>
    <dbReference type="NCBI Taxonomy" id="2763052"/>
    <lineage>
        <taxon>Bacteria</taxon>
        <taxon>Bacillati</taxon>
        <taxon>Bacillota</taxon>
        <taxon>Clostridia</taxon>
        <taxon>Eubacteriales</taxon>
        <taxon>Oscillospiraceae</taxon>
        <taxon>Lawsonibacter</taxon>
    </lineage>
</organism>
<comment type="subcellular location">
    <subcellularLocation>
        <location evidence="1">Cell membrane</location>
        <topology evidence="1">Multi-pass membrane protein</topology>
    </subcellularLocation>
</comment>
<proteinExistence type="predicted"/>
<feature type="transmembrane region" description="Helical" evidence="2">
    <location>
        <begin position="179"/>
        <end position="198"/>
    </location>
</feature>
<sequence>MFYSPVATLYRQSAGLSLLQMGVIESLSLALMLALEIPWGVLADRLGHRRTLAICSVLFALSKVVFWQARTFFGFLTERLVLSVVLSGLTGCDSAYLFSCCGGTGEHRRAFSHWEAATVAGTVLAGLTWPLLEGDYRLAALLTVGTYAAAALLTLLLTDPAGTPPARRERAGFRAALRQTWRMAPILLAFCLLAEAAQQVTVFLNQLQYLRAGIPERWFGPLYALATGAGLAGGLSHRLTGRLGTRRAGGLLFLTAAGVCLVLALTDNPTAAVSGVLLMAAVRAAANPLSLSIQNENAPEGGRAAQLSCNAMLMDAAALGVYPVYGALADRGVPGALLLACGCCTLGLLLFWRGMGRQSLAPQGPQPGVDTG</sequence>
<evidence type="ECO:0000313" key="3">
    <source>
        <dbReference type="EMBL" id="MBC5736755.1"/>
    </source>
</evidence>
<dbReference type="Proteomes" id="UP000607645">
    <property type="component" value="Unassembled WGS sequence"/>
</dbReference>
<feature type="transmembrane region" description="Helical" evidence="2">
    <location>
        <begin position="18"/>
        <end position="39"/>
    </location>
</feature>
<dbReference type="InterPro" id="IPR011701">
    <property type="entry name" value="MFS"/>
</dbReference>
<evidence type="ECO:0000256" key="1">
    <source>
        <dbReference type="ARBA" id="ARBA00004651"/>
    </source>
</evidence>
<dbReference type="SUPFAM" id="SSF103473">
    <property type="entry name" value="MFS general substrate transporter"/>
    <property type="match status" value="1"/>
</dbReference>
<comment type="caution">
    <text evidence="3">The sequence shown here is derived from an EMBL/GenBank/DDBJ whole genome shotgun (WGS) entry which is preliminary data.</text>
</comment>
<reference evidence="3" key="1">
    <citation type="submission" date="2020-08" db="EMBL/GenBank/DDBJ databases">
        <title>Genome public.</title>
        <authorList>
            <person name="Liu C."/>
            <person name="Sun Q."/>
        </authorList>
    </citation>
    <scope>NUCLEOTIDE SEQUENCE</scope>
    <source>
        <strain evidence="3">NSJ-52</strain>
    </source>
</reference>
<dbReference type="GO" id="GO:0022857">
    <property type="term" value="F:transmembrane transporter activity"/>
    <property type="evidence" value="ECO:0007669"/>
    <property type="project" value="InterPro"/>
</dbReference>
<name>A0A8J6JM71_9FIRM</name>
<dbReference type="Pfam" id="PF07690">
    <property type="entry name" value="MFS_1"/>
    <property type="match status" value="1"/>
</dbReference>
<dbReference type="PANTHER" id="PTHR23530:SF1">
    <property type="entry name" value="PERMEASE, MAJOR FACILITATOR SUPERFAMILY-RELATED"/>
    <property type="match status" value="1"/>
</dbReference>
<dbReference type="RefSeq" id="WP_186918854.1">
    <property type="nucleotide sequence ID" value="NZ_JACOPQ010000004.1"/>
</dbReference>
<keyword evidence="2" id="KW-1133">Transmembrane helix</keyword>
<feature type="transmembrane region" description="Helical" evidence="2">
    <location>
        <begin position="138"/>
        <end position="158"/>
    </location>
</feature>
<keyword evidence="2" id="KW-0812">Transmembrane</keyword>
<protein>
    <submittedName>
        <fullName evidence="3">MFS transporter</fullName>
    </submittedName>
</protein>
<evidence type="ECO:0000313" key="4">
    <source>
        <dbReference type="Proteomes" id="UP000607645"/>
    </source>
</evidence>
<gene>
    <name evidence="3" type="ORF">H8S62_06990</name>
</gene>
<feature type="transmembrane region" description="Helical" evidence="2">
    <location>
        <begin position="218"/>
        <end position="236"/>
    </location>
</feature>
<dbReference type="EMBL" id="JACOPQ010000004">
    <property type="protein sequence ID" value="MBC5736755.1"/>
    <property type="molecule type" value="Genomic_DNA"/>
</dbReference>
<dbReference type="InterPro" id="IPR036259">
    <property type="entry name" value="MFS_trans_sf"/>
</dbReference>
<dbReference type="CDD" id="cd06174">
    <property type="entry name" value="MFS"/>
    <property type="match status" value="1"/>
</dbReference>
<dbReference type="Gene3D" id="1.20.1250.20">
    <property type="entry name" value="MFS general substrate transporter like domains"/>
    <property type="match status" value="1"/>
</dbReference>
<dbReference type="GO" id="GO:0005886">
    <property type="term" value="C:plasma membrane"/>
    <property type="evidence" value="ECO:0007669"/>
    <property type="project" value="UniProtKB-SubCell"/>
</dbReference>
<dbReference type="PANTHER" id="PTHR23530">
    <property type="entry name" value="TRANSPORT PROTEIN-RELATED"/>
    <property type="match status" value="1"/>
</dbReference>
<dbReference type="AlphaFoldDB" id="A0A8J6JM71"/>
<keyword evidence="2" id="KW-0472">Membrane</keyword>